<evidence type="ECO:0000256" key="2">
    <source>
        <dbReference type="ARBA" id="ARBA00022679"/>
    </source>
</evidence>
<evidence type="ECO:0000313" key="5">
    <source>
        <dbReference type="Proteomes" id="UP000664628"/>
    </source>
</evidence>
<evidence type="ECO:0000259" key="3">
    <source>
        <dbReference type="Pfam" id="PF13649"/>
    </source>
</evidence>
<evidence type="ECO:0000256" key="1">
    <source>
        <dbReference type="ARBA" id="ARBA00022603"/>
    </source>
</evidence>
<dbReference type="PANTHER" id="PTHR43861:SF1">
    <property type="entry name" value="TRANS-ACONITATE 2-METHYLTRANSFERASE"/>
    <property type="match status" value="1"/>
</dbReference>
<dbReference type="SUPFAM" id="SSF53335">
    <property type="entry name" value="S-adenosyl-L-methionine-dependent methyltransferases"/>
    <property type="match status" value="1"/>
</dbReference>
<name>A0ABS3JNX9_9BACT</name>
<dbReference type="EMBL" id="JAFMYW010000006">
    <property type="protein sequence ID" value="MBO0950924.1"/>
    <property type="molecule type" value="Genomic_DNA"/>
</dbReference>
<keyword evidence="1 4" id="KW-0489">Methyltransferase</keyword>
<dbReference type="Gene3D" id="3.40.50.150">
    <property type="entry name" value="Vaccinia Virus protein VP39"/>
    <property type="match status" value="1"/>
</dbReference>
<dbReference type="GO" id="GO:0008168">
    <property type="term" value="F:methyltransferase activity"/>
    <property type="evidence" value="ECO:0007669"/>
    <property type="project" value="UniProtKB-KW"/>
</dbReference>
<dbReference type="CDD" id="cd02440">
    <property type="entry name" value="AdoMet_MTases"/>
    <property type="match status" value="1"/>
</dbReference>
<organism evidence="4 5">
    <name type="scientific">Fibrella forsythiae</name>
    <dbReference type="NCBI Taxonomy" id="2817061"/>
    <lineage>
        <taxon>Bacteria</taxon>
        <taxon>Pseudomonadati</taxon>
        <taxon>Bacteroidota</taxon>
        <taxon>Cytophagia</taxon>
        <taxon>Cytophagales</taxon>
        <taxon>Spirosomataceae</taxon>
        <taxon>Fibrella</taxon>
    </lineage>
</organism>
<evidence type="ECO:0000313" key="4">
    <source>
        <dbReference type="EMBL" id="MBO0950924.1"/>
    </source>
</evidence>
<keyword evidence="2" id="KW-0808">Transferase</keyword>
<dbReference type="PANTHER" id="PTHR43861">
    <property type="entry name" value="TRANS-ACONITATE 2-METHYLTRANSFERASE-RELATED"/>
    <property type="match status" value="1"/>
</dbReference>
<keyword evidence="5" id="KW-1185">Reference proteome</keyword>
<protein>
    <submittedName>
        <fullName evidence="4">Class I SAM-dependent methyltransferase</fullName>
    </submittedName>
</protein>
<reference evidence="4 5" key="1">
    <citation type="submission" date="2021-03" db="EMBL/GenBank/DDBJ databases">
        <title>Fibrella sp. HMF5405 genome sequencing and assembly.</title>
        <authorList>
            <person name="Kang H."/>
            <person name="Kim H."/>
            <person name="Bae S."/>
            <person name="Joh K."/>
        </authorList>
    </citation>
    <scope>NUCLEOTIDE SEQUENCE [LARGE SCALE GENOMIC DNA]</scope>
    <source>
        <strain evidence="4 5">HMF5405</strain>
    </source>
</reference>
<accession>A0ABS3JNX9</accession>
<sequence length="245" mass="27429">MPTDYNAIAKEYQASKMMPWRKHVESYTFFQLVGELAHLNVLDLACGEGFYTRQLKLRGAAGVMGVDISDAMIQLANEAEEQQSLGVTYHCQNVLSLNLNKKFDLITATYLLNYAQTADELQQMGQIITNHLKPGGRFVTINSNPDYQAPVEAMFPYGFTRENAGYEEGAEITWRFYQPDMSHIAVVNYHLAKATHETALSQAGLTQIHWHSVGSSPAGTHDQAEDYWTAMLDYEPIIGLSAVKL</sequence>
<comment type="caution">
    <text evidence="4">The sequence shown here is derived from an EMBL/GenBank/DDBJ whole genome shotgun (WGS) entry which is preliminary data.</text>
</comment>
<dbReference type="Proteomes" id="UP000664628">
    <property type="component" value="Unassembled WGS sequence"/>
</dbReference>
<dbReference type="RefSeq" id="WP_207330866.1">
    <property type="nucleotide sequence ID" value="NZ_JAFMYW010000006.1"/>
</dbReference>
<dbReference type="InterPro" id="IPR029063">
    <property type="entry name" value="SAM-dependent_MTases_sf"/>
</dbReference>
<feature type="domain" description="Methyltransferase" evidence="3">
    <location>
        <begin position="41"/>
        <end position="136"/>
    </location>
</feature>
<proteinExistence type="predicted"/>
<gene>
    <name evidence="4" type="ORF">J2I46_20200</name>
</gene>
<dbReference type="GO" id="GO:0032259">
    <property type="term" value="P:methylation"/>
    <property type="evidence" value="ECO:0007669"/>
    <property type="project" value="UniProtKB-KW"/>
</dbReference>
<dbReference type="InterPro" id="IPR041698">
    <property type="entry name" value="Methyltransf_25"/>
</dbReference>
<dbReference type="Pfam" id="PF13649">
    <property type="entry name" value="Methyltransf_25"/>
    <property type="match status" value="1"/>
</dbReference>